<dbReference type="AlphaFoldDB" id="A0A9W9UER9"/>
<organism evidence="2 3">
    <name type="scientific">Penicillium brevicompactum</name>
    <dbReference type="NCBI Taxonomy" id="5074"/>
    <lineage>
        <taxon>Eukaryota</taxon>
        <taxon>Fungi</taxon>
        <taxon>Dikarya</taxon>
        <taxon>Ascomycota</taxon>
        <taxon>Pezizomycotina</taxon>
        <taxon>Eurotiomycetes</taxon>
        <taxon>Eurotiomycetidae</taxon>
        <taxon>Eurotiales</taxon>
        <taxon>Aspergillaceae</taxon>
        <taxon>Penicillium</taxon>
    </lineage>
</organism>
<sequence>MYTGFFNYLSENRLYVAGPSASASPSTKSTAHNTDGDPPTKKVKIEPVAEASLSPEDIVANGKSF</sequence>
<feature type="compositionally biased region" description="Low complexity" evidence="1">
    <location>
        <begin position="18"/>
        <end position="31"/>
    </location>
</feature>
<feature type="compositionally biased region" description="Basic and acidic residues" evidence="1">
    <location>
        <begin position="34"/>
        <end position="47"/>
    </location>
</feature>
<dbReference type="Proteomes" id="UP001147695">
    <property type="component" value="Unassembled WGS sequence"/>
</dbReference>
<evidence type="ECO:0000256" key="1">
    <source>
        <dbReference type="SAM" id="MobiDB-lite"/>
    </source>
</evidence>
<feature type="region of interest" description="Disordered" evidence="1">
    <location>
        <begin position="18"/>
        <end position="49"/>
    </location>
</feature>
<reference evidence="2" key="2">
    <citation type="journal article" date="2023" name="IMA Fungus">
        <title>Comparative genomic study of the Penicillium genus elucidates a diverse pangenome and 15 lateral gene transfer events.</title>
        <authorList>
            <person name="Petersen C."/>
            <person name="Sorensen T."/>
            <person name="Nielsen M.R."/>
            <person name="Sondergaard T.E."/>
            <person name="Sorensen J.L."/>
            <person name="Fitzpatrick D.A."/>
            <person name="Frisvad J.C."/>
            <person name="Nielsen K.L."/>
        </authorList>
    </citation>
    <scope>NUCLEOTIDE SEQUENCE</scope>
    <source>
        <strain evidence="2">IBT 35673</strain>
    </source>
</reference>
<name>A0A9W9UER9_PENBR</name>
<evidence type="ECO:0000313" key="2">
    <source>
        <dbReference type="EMBL" id="KAJ5338343.1"/>
    </source>
</evidence>
<comment type="caution">
    <text evidence="2">The sequence shown here is derived from an EMBL/GenBank/DDBJ whole genome shotgun (WGS) entry which is preliminary data.</text>
</comment>
<proteinExistence type="predicted"/>
<protein>
    <submittedName>
        <fullName evidence="2">Uncharacterized protein</fullName>
    </submittedName>
</protein>
<accession>A0A9W9UER9</accession>
<gene>
    <name evidence="2" type="ORF">N7452_005071</name>
</gene>
<evidence type="ECO:0000313" key="3">
    <source>
        <dbReference type="Proteomes" id="UP001147695"/>
    </source>
</evidence>
<dbReference type="EMBL" id="JAPZBQ010000003">
    <property type="protein sequence ID" value="KAJ5338343.1"/>
    <property type="molecule type" value="Genomic_DNA"/>
</dbReference>
<reference evidence="2" key="1">
    <citation type="submission" date="2022-12" db="EMBL/GenBank/DDBJ databases">
        <authorList>
            <person name="Petersen C."/>
        </authorList>
    </citation>
    <scope>NUCLEOTIDE SEQUENCE</scope>
    <source>
        <strain evidence="2">IBT 35673</strain>
    </source>
</reference>